<dbReference type="OrthoDB" id="5272396at2759"/>
<evidence type="ECO:0000313" key="2">
    <source>
        <dbReference type="Proteomes" id="UP000481861"/>
    </source>
</evidence>
<reference evidence="1 2" key="1">
    <citation type="submission" date="2020-01" db="EMBL/GenBank/DDBJ databases">
        <authorList>
            <consortium name="DOE Joint Genome Institute"/>
            <person name="Haridas S."/>
            <person name="Albert R."/>
            <person name="Binder M."/>
            <person name="Bloem J."/>
            <person name="Labutti K."/>
            <person name="Salamov A."/>
            <person name="Andreopoulos B."/>
            <person name="Baker S.E."/>
            <person name="Barry K."/>
            <person name="Bills G."/>
            <person name="Bluhm B.H."/>
            <person name="Cannon C."/>
            <person name="Castanera R."/>
            <person name="Culley D.E."/>
            <person name="Daum C."/>
            <person name="Ezra D."/>
            <person name="Gonzalez J.B."/>
            <person name="Henrissat B."/>
            <person name="Kuo A."/>
            <person name="Liang C."/>
            <person name="Lipzen A."/>
            <person name="Lutzoni F."/>
            <person name="Magnuson J."/>
            <person name="Mondo S."/>
            <person name="Nolan M."/>
            <person name="Ohm R."/>
            <person name="Pangilinan J."/>
            <person name="Park H.-J.H."/>
            <person name="Ramirez L."/>
            <person name="Alfaro M."/>
            <person name="Sun H."/>
            <person name="Tritt A."/>
            <person name="Yoshinaga Y."/>
            <person name="Zwiers L.-H.L."/>
            <person name="Turgeon B.G."/>
            <person name="Goodwin S.B."/>
            <person name="Spatafora J.W."/>
            <person name="Crous P.W."/>
            <person name="Grigoriev I.V."/>
        </authorList>
    </citation>
    <scope>NUCLEOTIDE SEQUENCE [LARGE SCALE GENOMIC DNA]</scope>
    <source>
        <strain evidence="1 2">CBS 611.86</strain>
    </source>
</reference>
<evidence type="ECO:0000313" key="1">
    <source>
        <dbReference type="EMBL" id="KAF2872118.1"/>
    </source>
</evidence>
<keyword evidence="2" id="KW-1185">Reference proteome</keyword>
<sequence length="298" mass="34596">MARRKLFCRTNQYDCLKDRRHAILSDPVRCKYVDVEPAYRRKRTKSNLLPENKIALRQPTKHSVHPDWQPSAKRTSATGFFDLPIELRNMVYQMVCGQGFRVGLFWHLNRRESQSPRHGFRRKKVHCCAIMRTCRQVHAEFAKTLYATPLSCNVTNRKSRYQTTQRVPIVSTYAPLVMKILLYMGERQKDPKSALTNALQVASSVVDKFCNVQIVKVVWDRSNCGTLDYEIEKGTPSNWIHDVRSGKDLIREVRDQYGESMAIPYQLVLVEAHHDFLNANSPFCKAVRNLRSQPLKEA</sequence>
<proteinExistence type="predicted"/>
<dbReference type="InterPro" id="IPR038883">
    <property type="entry name" value="AN11006-like"/>
</dbReference>
<dbReference type="EMBL" id="JAADJZ010000010">
    <property type="protein sequence ID" value="KAF2872118.1"/>
    <property type="molecule type" value="Genomic_DNA"/>
</dbReference>
<dbReference type="AlphaFoldDB" id="A0A7C8M8Q5"/>
<dbReference type="Proteomes" id="UP000481861">
    <property type="component" value="Unassembled WGS sequence"/>
</dbReference>
<organism evidence="1 2">
    <name type="scientific">Massariosphaeria phaeospora</name>
    <dbReference type="NCBI Taxonomy" id="100035"/>
    <lineage>
        <taxon>Eukaryota</taxon>
        <taxon>Fungi</taxon>
        <taxon>Dikarya</taxon>
        <taxon>Ascomycota</taxon>
        <taxon>Pezizomycotina</taxon>
        <taxon>Dothideomycetes</taxon>
        <taxon>Pleosporomycetidae</taxon>
        <taxon>Pleosporales</taxon>
        <taxon>Pleosporales incertae sedis</taxon>
        <taxon>Massariosphaeria</taxon>
    </lineage>
</organism>
<name>A0A7C8M8Q5_9PLEO</name>
<protein>
    <submittedName>
        <fullName evidence="1">Uncharacterized protein</fullName>
    </submittedName>
</protein>
<comment type="caution">
    <text evidence="1">The sequence shown here is derived from an EMBL/GenBank/DDBJ whole genome shotgun (WGS) entry which is preliminary data.</text>
</comment>
<dbReference type="PANTHER" id="PTHR42085:SF2">
    <property type="entry name" value="F-BOX DOMAIN-CONTAINING PROTEIN"/>
    <property type="match status" value="1"/>
</dbReference>
<gene>
    <name evidence="1" type="ORF">BDV95DRAFT_594382</name>
</gene>
<accession>A0A7C8M8Q5</accession>
<dbReference type="PANTHER" id="PTHR42085">
    <property type="entry name" value="F-BOX DOMAIN-CONTAINING PROTEIN"/>
    <property type="match status" value="1"/>
</dbReference>